<reference evidence="2" key="1">
    <citation type="journal article" date="2019" name="Int. J. Syst. Evol. Microbiol.">
        <title>The Global Catalogue of Microorganisms (GCM) 10K type strain sequencing project: providing services to taxonomists for standard genome sequencing and annotation.</title>
        <authorList>
            <consortium name="The Broad Institute Genomics Platform"/>
            <consortium name="The Broad Institute Genome Sequencing Center for Infectious Disease"/>
            <person name="Wu L."/>
            <person name="Ma J."/>
        </authorList>
    </citation>
    <scope>NUCLEOTIDE SEQUENCE [LARGE SCALE GENOMIC DNA]</scope>
    <source>
        <strain evidence="2">CGMCC 4.1782</strain>
    </source>
</reference>
<dbReference type="Proteomes" id="UP001597374">
    <property type="component" value="Unassembled WGS sequence"/>
</dbReference>
<name>A0ABW5CYM5_9BACT</name>
<evidence type="ECO:0000313" key="2">
    <source>
        <dbReference type="Proteomes" id="UP001597374"/>
    </source>
</evidence>
<gene>
    <name evidence="1" type="ORF">ACFSKP_14760</name>
</gene>
<keyword evidence="2" id="KW-1185">Reference proteome</keyword>
<dbReference type="EMBL" id="JBHUIM010000002">
    <property type="protein sequence ID" value="MFD2247526.1"/>
    <property type="molecule type" value="Genomic_DNA"/>
</dbReference>
<evidence type="ECO:0000313" key="1">
    <source>
        <dbReference type="EMBL" id="MFD2247526.1"/>
    </source>
</evidence>
<evidence type="ECO:0008006" key="3">
    <source>
        <dbReference type="Google" id="ProtNLM"/>
    </source>
</evidence>
<accession>A0ABW5CYM5</accession>
<protein>
    <recommendedName>
        <fullName evidence="3">Outer membrane protein beta-barrel domain-containing protein</fullName>
    </recommendedName>
</protein>
<sequence length="205" mass="21972">MQMLCRVIGITLLLLIAYNVSLKAQGHRNNGYIGVGLGPSFVTGNNNVKAGTGLHLNLLNVGYVIGKGFGITGTWVGGAHAFDSEATVYDQGSTYTLPAQAELSYGVLMIGPMYTLNLTDNSSLDFKARVGRLYTREKSTSEAYASTSENTTLGASLGVGYRKKIANRWCLMLSSDYYAGRQQLSFAGDQSTHILSFTSGIGFVL</sequence>
<proteinExistence type="predicted"/>
<dbReference type="InterPro" id="IPR011250">
    <property type="entry name" value="OMP/PagP_B-barrel"/>
</dbReference>
<dbReference type="RefSeq" id="WP_250430480.1">
    <property type="nucleotide sequence ID" value="NZ_JALPRR010000003.1"/>
</dbReference>
<organism evidence="1 2">
    <name type="scientific">Pontibacter ruber</name>
    <dbReference type="NCBI Taxonomy" id="1343895"/>
    <lineage>
        <taxon>Bacteria</taxon>
        <taxon>Pseudomonadati</taxon>
        <taxon>Bacteroidota</taxon>
        <taxon>Cytophagia</taxon>
        <taxon>Cytophagales</taxon>
        <taxon>Hymenobacteraceae</taxon>
        <taxon>Pontibacter</taxon>
    </lineage>
</organism>
<dbReference type="SUPFAM" id="SSF56925">
    <property type="entry name" value="OMPA-like"/>
    <property type="match status" value="1"/>
</dbReference>
<comment type="caution">
    <text evidence="1">The sequence shown here is derived from an EMBL/GenBank/DDBJ whole genome shotgun (WGS) entry which is preliminary data.</text>
</comment>